<gene>
    <name evidence="2" type="ORF">PEVE_00026133</name>
</gene>
<dbReference type="Proteomes" id="UP001159427">
    <property type="component" value="Unassembled WGS sequence"/>
</dbReference>
<dbReference type="EMBL" id="CALNXI010000353">
    <property type="protein sequence ID" value="CAH3025455.1"/>
    <property type="molecule type" value="Genomic_DNA"/>
</dbReference>
<evidence type="ECO:0000313" key="3">
    <source>
        <dbReference type="Proteomes" id="UP001159427"/>
    </source>
</evidence>
<name>A0ABN8MCB0_9CNID</name>
<evidence type="ECO:0000313" key="2">
    <source>
        <dbReference type="EMBL" id="CAH3025455.1"/>
    </source>
</evidence>
<accession>A0ABN8MCB0</accession>
<sequence>MWKMWSQLRKKCPTQGAESGTSGTSGSTGNKCAEINKYRIGKPSLHFGSSLDAGCHRPRQARTRYTQLKRQIHSYELFFETIQIDSSNVTPVKDDAFAKLQMKMAFPRRTKLTAYSGTQIPQHGVCSIKCSYGDKATVAEFYAAAVAGSAICGLLTCCQLQLVELHCAVGKCSSKVPLPAVKEKGDLQALYPDRFDGIGKFEGEYHIITDPNVLP</sequence>
<reference evidence="2 3" key="1">
    <citation type="submission" date="2022-05" db="EMBL/GenBank/DDBJ databases">
        <authorList>
            <consortium name="Genoscope - CEA"/>
            <person name="William W."/>
        </authorList>
    </citation>
    <scope>NUCLEOTIDE SEQUENCE [LARGE SCALE GENOMIC DNA]</scope>
</reference>
<keyword evidence="3" id="KW-1185">Reference proteome</keyword>
<comment type="caution">
    <text evidence="2">The sequence shown here is derived from an EMBL/GenBank/DDBJ whole genome shotgun (WGS) entry which is preliminary data.</text>
</comment>
<feature type="compositionally biased region" description="Low complexity" evidence="1">
    <location>
        <begin position="19"/>
        <end position="28"/>
    </location>
</feature>
<protein>
    <submittedName>
        <fullName evidence="2">Uncharacterized protein</fullName>
    </submittedName>
</protein>
<proteinExistence type="predicted"/>
<feature type="region of interest" description="Disordered" evidence="1">
    <location>
        <begin position="1"/>
        <end position="28"/>
    </location>
</feature>
<evidence type="ECO:0000256" key="1">
    <source>
        <dbReference type="SAM" id="MobiDB-lite"/>
    </source>
</evidence>
<organism evidence="2 3">
    <name type="scientific">Porites evermanni</name>
    <dbReference type="NCBI Taxonomy" id="104178"/>
    <lineage>
        <taxon>Eukaryota</taxon>
        <taxon>Metazoa</taxon>
        <taxon>Cnidaria</taxon>
        <taxon>Anthozoa</taxon>
        <taxon>Hexacorallia</taxon>
        <taxon>Scleractinia</taxon>
        <taxon>Fungiina</taxon>
        <taxon>Poritidae</taxon>
        <taxon>Porites</taxon>
    </lineage>
</organism>